<dbReference type="Pfam" id="PF20067">
    <property type="entry name" value="SSL_N"/>
    <property type="match status" value="1"/>
</dbReference>
<keyword evidence="5 9" id="KW-1133">Transmembrane helix</keyword>
<evidence type="ECO:0000256" key="2">
    <source>
        <dbReference type="ARBA" id="ARBA00009191"/>
    </source>
</evidence>
<dbReference type="PANTHER" id="PTHR10426:SF130">
    <property type="entry name" value="ADIPOCYTE PLASMA MEMBRANE-ASSOCIATED PROTEIN"/>
    <property type="match status" value="1"/>
</dbReference>
<reference evidence="11 12" key="1">
    <citation type="submission" date="2021-02" db="EMBL/GenBank/DDBJ databases">
        <title>Safari Cat Assemblies.</title>
        <authorList>
            <person name="Bredemeyer K.R."/>
            <person name="Murphy W.J."/>
        </authorList>
    </citation>
    <scope>NUCLEOTIDE SEQUENCE [LARGE SCALE GENOMIC DNA]</scope>
</reference>
<keyword evidence="6 9" id="KW-0472">Membrane</keyword>
<keyword evidence="7" id="KW-0325">Glycoprotein</keyword>
<dbReference type="SUPFAM" id="SSF63829">
    <property type="entry name" value="Calcium-dependent phosphotriesterase"/>
    <property type="match status" value="1"/>
</dbReference>
<feature type="domain" description="Strictosidine synthase conserved region" evidence="10">
    <location>
        <begin position="200"/>
        <end position="287"/>
    </location>
</feature>
<name>A0ABI7VY14_FELCA</name>
<dbReference type="Proteomes" id="UP000823872">
    <property type="component" value="Chromosome A3"/>
</dbReference>
<comment type="similarity">
    <text evidence="2">Belongs to the strictosidine synthase family.</text>
</comment>
<feature type="region of interest" description="Disordered" evidence="8">
    <location>
        <begin position="1"/>
        <end position="31"/>
    </location>
</feature>
<evidence type="ECO:0000259" key="10">
    <source>
        <dbReference type="Pfam" id="PF03088"/>
    </source>
</evidence>
<dbReference type="PANTHER" id="PTHR10426">
    <property type="entry name" value="STRICTOSIDINE SYNTHASE-RELATED"/>
    <property type="match status" value="1"/>
</dbReference>
<accession>A0ABI7VY14</accession>
<organism evidence="11 12">
    <name type="scientific">Felis catus</name>
    <name type="common">Cat</name>
    <name type="synonym">Felis silvestris catus</name>
    <dbReference type="NCBI Taxonomy" id="9685"/>
    <lineage>
        <taxon>Eukaryota</taxon>
        <taxon>Metazoa</taxon>
        <taxon>Chordata</taxon>
        <taxon>Craniata</taxon>
        <taxon>Vertebrata</taxon>
        <taxon>Euteleostomi</taxon>
        <taxon>Mammalia</taxon>
        <taxon>Eutheria</taxon>
        <taxon>Laurasiatheria</taxon>
        <taxon>Carnivora</taxon>
        <taxon>Feliformia</taxon>
        <taxon>Felidae</taxon>
        <taxon>Felinae</taxon>
        <taxon>Felis</taxon>
    </lineage>
</organism>
<evidence type="ECO:0000256" key="8">
    <source>
        <dbReference type="SAM" id="MobiDB-lite"/>
    </source>
</evidence>
<evidence type="ECO:0000256" key="9">
    <source>
        <dbReference type="SAM" id="Phobius"/>
    </source>
</evidence>
<keyword evidence="4 9" id="KW-0812">Transmembrane</keyword>
<dbReference type="Gene3D" id="2.120.10.30">
    <property type="entry name" value="TolB, C-terminal domain"/>
    <property type="match status" value="1"/>
</dbReference>
<dbReference type="Ensembl" id="ENSFCTT00005005025.1">
    <property type="protein sequence ID" value="ENSFCTP00005003036.1"/>
    <property type="gene ID" value="ENSFCTG00005001931.1"/>
</dbReference>
<sequence>MSEADGLRQRRPLRPQVVTDDGQVPEAKDGSSFSGRVFRVTFLMLAVSLTVPLLGALLLLDSPIDPQPLSFKEPPLLLGVLQPNMKLRQAERLFENQLIGPESIANIGDVMFTGTADGRIVKLENGEVETIARFGSGPCKTRDDEPACGRPLGIRAGPNGTLFVADAYKGLFEVNPWKREVKLLLSSETPIEGRKMSFVNDLTVTQDGRKIYFTDSSSKWQRRDYLLLVMEGTDDGRLLEYDTKTQEVKVLLDQLRFPNGVQLSPAEDFVLVAETTMARIRRFYVSGLMKGGADLFVENLPGFPDNIRPSSSGGYWVGMGTIRSNPGFSMLDFLSERPYIKRMIFKAVSAGAGMGPPQWLLWLSSSLGCTLAPLTIQGWDPAQGEASSFDLDELVHTITFVCFISSLPKAQCSVKKQVCVSEVAFASVGRLGMLSFTLYFCKLSRLRKSKLVLVVDGLLVPI</sequence>
<evidence type="ECO:0000313" key="12">
    <source>
        <dbReference type="Proteomes" id="UP000823872"/>
    </source>
</evidence>
<gene>
    <name evidence="11" type="primary">APMAP</name>
</gene>
<dbReference type="InterPro" id="IPR018119">
    <property type="entry name" value="Strictosidine_synth_cons-reg"/>
</dbReference>
<evidence type="ECO:0000256" key="7">
    <source>
        <dbReference type="ARBA" id="ARBA00023180"/>
    </source>
</evidence>
<evidence type="ECO:0000256" key="6">
    <source>
        <dbReference type="ARBA" id="ARBA00023136"/>
    </source>
</evidence>
<keyword evidence="12" id="KW-1185">Reference proteome</keyword>
<feature type="transmembrane region" description="Helical" evidence="9">
    <location>
        <begin position="37"/>
        <end position="60"/>
    </location>
</feature>
<evidence type="ECO:0000256" key="4">
    <source>
        <dbReference type="ARBA" id="ARBA00022692"/>
    </source>
</evidence>
<comment type="subcellular location">
    <subcellularLocation>
        <location evidence="1">Membrane</location>
        <topology evidence="1">Single-pass membrane protein</topology>
    </subcellularLocation>
</comment>
<dbReference type="Pfam" id="PF03088">
    <property type="entry name" value="Str_synth"/>
    <property type="match status" value="1"/>
</dbReference>
<reference evidence="11" key="3">
    <citation type="submission" date="2025-09" db="UniProtKB">
        <authorList>
            <consortium name="Ensembl"/>
        </authorList>
    </citation>
    <scope>IDENTIFICATION</scope>
    <source>
        <strain evidence="11">breed Abyssinian</strain>
    </source>
</reference>
<evidence type="ECO:0000256" key="5">
    <source>
        <dbReference type="ARBA" id="ARBA00022989"/>
    </source>
</evidence>
<protein>
    <recommendedName>
        <fullName evidence="3">Adipocyte plasma membrane-associated protein</fullName>
    </recommendedName>
</protein>
<evidence type="ECO:0000256" key="1">
    <source>
        <dbReference type="ARBA" id="ARBA00004167"/>
    </source>
</evidence>
<evidence type="ECO:0000313" key="11">
    <source>
        <dbReference type="Ensembl" id="ENSFCTP00005003036.1"/>
    </source>
</evidence>
<evidence type="ECO:0000256" key="3">
    <source>
        <dbReference type="ARBA" id="ARBA00015678"/>
    </source>
</evidence>
<reference evidence="11" key="2">
    <citation type="submission" date="2025-08" db="UniProtKB">
        <authorList>
            <consortium name="Ensembl"/>
        </authorList>
    </citation>
    <scope>IDENTIFICATION</scope>
    <source>
        <strain evidence="11">breed Abyssinian</strain>
    </source>
</reference>
<dbReference type="InterPro" id="IPR011042">
    <property type="entry name" value="6-blade_b-propeller_TolB-like"/>
</dbReference>
<dbReference type="GeneTree" id="ENSGT00440000039984"/>
<proteinExistence type="inferred from homology"/>